<evidence type="ECO:0000256" key="15">
    <source>
        <dbReference type="HAMAP-Rule" id="MF_01382"/>
    </source>
</evidence>
<evidence type="ECO:0000256" key="13">
    <source>
        <dbReference type="ARBA" id="ARBA00023010"/>
    </source>
</evidence>
<dbReference type="Pfam" id="PF07517">
    <property type="entry name" value="SecA_DEAD"/>
    <property type="match status" value="1"/>
</dbReference>
<dbReference type="FunFam" id="3.90.1440.10:FF:000001">
    <property type="entry name" value="Preprotein translocase subunit SecA"/>
    <property type="match status" value="1"/>
</dbReference>
<dbReference type="FunFam" id="3.40.50.300:FF:000113">
    <property type="entry name" value="Preprotein translocase subunit SecA"/>
    <property type="match status" value="1"/>
</dbReference>
<organism evidence="22 23">
    <name type="scientific">Pigmentiphaga litoralis</name>
    <dbReference type="NCBI Taxonomy" id="516702"/>
    <lineage>
        <taxon>Bacteria</taxon>
        <taxon>Pseudomonadati</taxon>
        <taxon>Pseudomonadota</taxon>
        <taxon>Betaproteobacteria</taxon>
        <taxon>Burkholderiales</taxon>
        <taxon>Alcaligenaceae</taxon>
        <taxon>Pigmentiphaga</taxon>
    </lineage>
</organism>
<dbReference type="NCBIfam" id="TIGR00963">
    <property type="entry name" value="secA"/>
    <property type="match status" value="1"/>
</dbReference>
<evidence type="ECO:0000256" key="1">
    <source>
        <dbReference type="ARBA" id="ARBA00001947"/>
    </source>
</evidence>
<dbReference type="InterPro" id="IPR001650">
    <property type="entry name" value="Helicase_C-like"/>
</dbReference>
<keyword evidence="12 15" id="KW-1278">Translocase</keyword>
<dbReference type="PROSITE" id="PS51196">
    <property type="entry name" value="SECA_MOTOR_DEAD"/>
    <property type="match status" value="1"/>
</dbReference>
<keyword evidence="11 15" id="KW-0653">Protein transport</keyword>
<keyword evidence="9" id="KW-0862">Zinc</keyword>
<evidence type="ECO:0000256" key="4">
    <source>
        <dbReference type="ARBA" id="ARBA00022475"/>
    </source>
</evidence>
<dbReference type="SMART" id="SM00957">
    <property type="entry name" value="SecA_DEAD"/>
    <property type="match status" value="1"/>
</dbReference>
<dbReference type="InterPro" id="IPR036266">
    <property type="entry name" value="SecA_Wing/Scaffold_sf"/>
</dbReference>
<gene>
    <name evidence="15" type="primary">secA</name>
    <name evidence="22" type="ORF">FHW18_004114</name>
</gene>
<keyword evidence="7" id="KW-0479">Metal-binding</keyword>
<feature type="coiled-coil region" evidence="17">
    <location>
        <begin position="14"/>
        <end position="41"/>
    </location>
</feature>
<keyword evidence="13 15" id="KW-0811">Translocation</keyword>
<evidence type="ECO:0000259" key="19">
    <source>
        <dbReference type="PROSITE" id="PS51192"/>
    </source>
</evidence>
<dbReference type="GO" id="GO:0043952">
    <property type="term" value="P:protein transport by the Sec complex"/>
    <property type="evidence" value="ECO:0007669"/>
    <property type="project" value="UniProtKB-ARBA"/>
</dbReference>
<dbReference type="Pfam" id="PF07516">
    <property type="entry name" value="SecA_SW"/>
    <property type="match status" value="1"/>
</dbReference>
<dbReference type="InterPro" id="IPR014001">
    <property type="entry name" value="Helicase_ATP-bd"/>
</dbReference>
<evidence type="ECO:0000256" key="17">
    <source>
        <dbReference type="SAM" id="Coils"/>
    </source>
</evidence>
<evidence type="ECO:0000313" key="22">
    <source>
        <dbReference type="EMBL" id="NYE84807.1"/>
    </source>
</evidence>
<feature type="binding site" evidence="15">
    <location>
        <position position="87"/>
    </location>
    <ligand>
        <name>ATP</name>
        <dbReference type="ChEBI" id="CHEBI:30616"/>
    </ligand>
</feature>
<dbReference type="PRINTS" id="PR00906">
    <property type="entry name" value="SECA"/>
</dbReference>
<dbReference type="Pfam" id="PF21090">
    <property type="entry name" value="P-loop_SecA"/>
    <property type="match status" value="1"/>
</dbReference>
<evidence type="ECO:0000256" key="16">
    <source>
        <dbReference type="RuleBase" id="RU003874"/>
    </source>
</evidence>
<dbReference type="GO" id="GO:0005886">
    <property type="term" value="C:plasma membrane"/>
    <property type="evidence" value="ECO:0007669"/>
    <property type="project" value="UniProtKB-SubCell"/>
</dbReference>
<comment type="caution">
    <text evidence="22">The sequence shown here is derived from an EMBL/GenBank/DDBJ whole genome shotgun (WGS) entry which is preliminary data.</text>
</comment>
<accession>A0A7Y9IXA6</accession>
<dbReference type="InterPro" id="IPR011130">
    <property type="entry name" value="SecA_preprotein_X-link_dom"/>
</dbReference>
<keyword evidence="8 15" id="KW-0547">Nucleotide-binding</keyword>
<dbReference type="InterPro" id="IPR011115">
    <property type="entry name" value="SecA_DEAD"/>
</dbReference>
<reference evidence="22 23" key="1">
    <citation type="submission" date="2020-07" db="EMBL/GenBank/DDBJ databases">
        <title>Genomic Encyclopedia of Type Strains, Phase IV (KMG-V): Genome sequencing to study the core and pangenomes of soil and plant-associated prokaryotes.</title>
        <authorList>
            <person name="Whitman W."/>
        </authorList>
    </citation>
    <scope>NUCLEOTIDE SEQUENCE [LARGE SCALE GENOMIC DNA]</scope>
    <source>
        <strain evidence="22 23">SAS40</strain>
    </source>
</reference>
<evidence type="ECO:0000256" key="5">
    <source>
        <dbReference type="ARBA" id="ARBA00022490"/>
    </source>
</evidence>
<dbReference type="PROSITE" id="PS01312">
    <property type="entry name" value="SECA"/>
    <property type="match status" value="1"/>
</dbReference>
<dbReference type="PROSITE" id="PS51194">
    <property type="entry name" value="HELICASE_CTER"/>
    <property type="match status" value="1"/>
</dbReference>
<dbReference type="EC" id="7.4.2.8" evidence="15"/>
<dbReference type="GO" id="GO:0005524">
    <property type="term" value="F:ATP binding"/>
    <property type="evidence" value="ECO:0007669"/>
    <property type="project" value="UniProtKB-UniRule"/>
</dbReference>
<keyword evidence="23" id="KW-1185">Reference proteome</keyword>
<name>A0A7Y9IXA6_9BURK</name>
<evidence type="ECO:0000313" key="23">
    <source>
        <dbReference type="Proteomes" id="UP000542125"/>
    </source>
</evidence>
<keyword evidence="5 15" id="KW-0963">Cytoplasm</keyword>
<evidence type="ECO:0000256" key="10">
    <source>
        <dbReference type="ARBA" id="ARBA00022840"/>
    </source>
</evidence>
<comment type="subcellular location">
    <subcellularLocation>
        <location evidence="15">Cell membrane</location>
        <topology evidence="15">Peripheral membrane protein</topology>
        <orientation evidence="15">Cytoplasmic side</orientation>
    </subcellularLocation>
    <subcellularLocation>
        <location evidence="15">Cytoplasm</location>
    </subcellularLocation>
    <text evidence="15">Distribution is 50-50.</text>
</comment>
<comment type="function">
    <text evidence="15">Part of the Sec protein translocase complex. Interacts with the SecYEG preprotein conducting channel. Has a central role in coupling the hydrolysis of ATP to the transfer of proteins into and across the cell membrane, serving both as a receptor for the preprotein-SecB complex and as an ATP-driven molecular motor driving the stepwise translocation of polypeptide chains across the membrane.</text>
</comment>
<dbReference type="SMART" id="SM00958">
    <property type="entry name" value="SecA_PP_bind"/>
    <property type="match status" value="1"/>
</dbReference>
<evidence type="ECO:0000259" key="21">
    <source>
        <dbReference type="PROSITE" id="PS51196"/>
    </source>
</evidence>
<evidence type="ECO:0000259" key="20">
    <source>
        <dbReference type="PROSITE" id="PS51194"/>
    </source>
</evidence>
<dbReference type="InterPro" id="IPR011116">
    <property type="entry name" value="SecA_Wing/Scaffold"/>
</dbReference>
<evidence type="ECO:0000256" key="18">
    <source>
        <dbReference type="SAM" id="MobiDB-lite"/>
    </source>
</evidence>
<dbReference type="PANTHER" id="PTHR30612">
    <property type="entry name" value="SECA INNER MEMBRANE COMPONENT OF SEC PROTEIN SECRETION SYSTEM"/>
    <property type="match status" value="1"/>
</dbReference>
<dbReference type="SUPFAM" id="SSF81886">
    <property type="entry name" value="Helical scaffold and wing domains of SecA"/>
    <property type="match status" value="1"/>
</dbReference>
<dbReference type="GO" id="GO:0065002">
    <property type="term" value="P:intracellular protein transmembrane transport"/>
    <property type="evidence" value="ECO:0007669"/>
    <property type="project" value="UniProtKB-UniRule"/>
</dbReference>
<sequence length="914" mass="103689">MVSSLLKKLFGSRNDRLLKQYGKLVERINALESQTAALTDEQLAARTQEFKQRYQNGETLDDLLPEAFAVVREGGKRALGMRHFDVQLLGGIVLHSGRIAEMRTGEGKTLVATLPTYLNALAGKGVHVVTVNDYLATRDAAWMGRLYRFLGLSIGVVVSQQDNDEKKAAYQADITYGTNNEFGFDYLRDNMEYQVQDRRQRDLFFAVVDEVDSILIDEARTPLIISGQAEDHTEMYIRMNAVPPLLTRMASEPKTNEPEPEGDFWVDEKGNQLFLSEAGHEKAEEILERQGLLPPGESLYEPRHISLMHHLMAALRAHNLFHRDQHYVVQDGEVVIVDEFTGRLMVGRRWSDGLHQAVEAKEGAKIQNENQTLASITFQNYFRMYNKLSGMTGTADTEAFEFQEIYRLETIIMPTNRPMVRKDQNDQVFKTVQEKYNAILEDIRDCQQRNQPVLVGTTSIENSELLSDMLTNAKLKHEVLNAKQHAREAEIVAEAGKPGRITIATNMAGRGTDIVLGGSVEKQIDLIRANDALTEDAKEAQIATVRAEWKPLNDVVKQAGGLRIIGTERHESRRIDNQLRGRAGRQGDPGSSRFYLSLEDPLMRIFAGDRVRGIMERLKLPEGEPIEAGMVSRSIETAQRKVEGRNFDIRKQLLEYDDVSNEQRKVIYAQRNEVLEAASISDMVSNLRVAAFTDVFRSYVPENSVEEQWDIAGLEKVLELEWQTPMPLASIVDAEPNLTDEDLLERVVQTANDSYRSKVALVGDEMWAQFERSIMLQSIDTHWREHLSSLDHLRQGIHLRGYAQKNPKQEYKREAYELFSGMLDRIRNEVVKVLMTVRVQSPEQVEQAEDMAQPQVQNVQYHHSDYDEAMAAAEAATDRSDEDTVRNLVPKVGRNDPCPCGSGKKYKQCHGKLE</sequence>
<dbReference type="GO" id="GO:0031522">
    <property type="term" value="C:cell envelope Sec protein transport complex"/>
    <property type="evidence" value="ECO:0007669"/>
    <property type="project" value="TreeGrafter"/>
</dbReference>
<evidence type="ECO:0000256" key="7">
    <source>
        <dbReference type="ARBA" id="ARBA00022723"/>
    </source>
</evidence>
<dbReference type="FunFam" id="1.10.3060.10:FF:000003">
    <property type="entry name" value="Protein translocase subunit SecA"/>
    <property type="match status" value="1"/>
</dbReference>
<dbReference type="PANTHER" id="PTHR30612:SF0">
    <property type="entry name" value="CHLOROPLAST PROTEIN-TRANSPORTING ATPASE"/>
    <property type="match status" value="1"/>
</dbReference>
<comment type="subunit">
    <text evidence="15">Monomer and homodimer. Part of the essential Sec protein translocation apparatus which comprises SecA, SecYEG and auxiliary proteins SecDF-YajC and YidC.</text>
</comment>
<dbReference type="InterPro" id="IPR044722">
    <property type="entry name" value="SecA_SF2_C"/>
</dbReference>
<feature type="binding site" evidence="15">
    <location>
        <position position="513"/>
    </location>
    <ligand>
        <name>ATP</name>
        <dbReference type="ChEBI" id="CHEBI:30616"/>
    </ligand>
</feature>
<dbReference type="Gene3D" id="1.10.3060.10">
    <property type="entry name" value="Helical scaffold and wing domains of SecA"/>
    <property type="match status" value="1"/>
</dbReference>
<dbReference type="Pfam" id="PF02810">
    <property type="entry name" value="SEC-C"/>
    <property type="match status" value="1"/>
</dbReference>
<evidence type="ECO:0000256" key="9">
    <source>
        <dbReference type="ARBA" id="ARBA00022833"/>
    </source>
</evidence>
<keyword evidence="6" id="KW-0997">Cell inner membrane</keyword>
<keyword evidence="14 15" id="KW-0472">Membrane</keyword>
<dbReference type="InterPro" id="IPR036670">
    <property type="entry name" value="SecA_X-link_sf"/>
</dbReference>
<dbReference type="GO" id="GO:0008564">
    <property type="term" value="F:protein-exporting ATPase activity"/>
    <property type="evidence" value="ECO:0007669"/>
    <property type="project" value="UniProtKB-EC"/>
</dbReference>
<feature type="domain" description="Helicase ATP-binding" evidence="19">
    <location>
        <begin position="89"/>
        <end position="247"/>
    </location>
</feature>
<dbReference type="GO" id="GO:0046872">
    <property type="term" value="F:metal ion binding"/>
    <property type="evidence" value="ECO:0007669"/>
    <property type="project" value="UniProtKB-KW"/>
</dbReference>
<dbReference type="EMBL" id="JACBYR010000002">
    <property type="protein sequence ID" value="NYE84807.1"/>
    <property type="molecule type" value="Genomic_DNA"/>
</dbReference>
<evidence type="ECO:0000256" key="2">
    <source>
        <dbReference type="ARBA" id="ARBA00007650"/>
    </source>
</evidence>
<dbReference type="CDD" id="cd17928">
    <property type="entry name" value="DEXDc_SecA"/>
    <property type="match status" value="1"/>
</dbReference>
<dbReference type="GO" id="GO:0005829">
    <property type="term" value="C:cytosol"/>
    <property type="evidence" value="ECO:0007669"/>
    <property type="project" value="TreeGrafter"/>
</dbReference>
<dbReference type="InterPro" id="IPR020937">
    <property type="entry name" value="SecA_CS"/>
</dbReference>
<feature type="domain" description="SecA family profile" evidence="21">
    <location>
        <begin position="3"/>
        <end position="627"/>
    </location>
</feature>
<comment type="similarity">
    <text evidence="2 15 16">Belongs to the SecA family.</text>
</comment>
<comment type="cofactor">
    <cofactor evidence="1">
        <name>Zn(2+)</name>
        <dbReference type="ChEBI" id="CHEBI:29105"/>
    </cofactor>
</comment>
<dbReference type="Proteomes" id="UP000542125">
    <property type="component" value="Unassembled WGS sequence"/>
</dbReference>
<feature type="region of interest" description="Disordered" evidence="18">
    <location>
        <begin position="874"/>
        <end position="904"/>
    </location>
</feature>
<feature type="compositionally biased region" description="Basic and acidic residues" evidence="18">
    <location>
        <begin position="876"/>
        <end position="885"/>
    </location>
</feature>
<protein>
    <recommendedName>
        <fullName evidence="15 16">Protein translocase subunit SecA</fullName>
        <ecNumber evidence="15">7.4.2.8</ecNumber>
    </recommendedName>
</protein>
<evidence type="ECO:0000256" key="3">
    <source>
        <dbReference type="ARBA" id="ARBA00022448"/>
    </source>
</evidence>
<evidence type="ECO:0000256" key="8">
    <source>
        <dbReference type="ARBA" id="ARBA00022741"/>
    </source>
</evidence>
<dbReference type="InterPro" id="IPR027417">
    <property type="entry name" value="P-loop_NTPase"/>
</dbReference>
<dbReference type="SUPFAM" id="SSF52540">
    <property type="entry name" value="P-loop containing nucleoside triphosphate hydrolases"/>
    <property type="match status" value="2"/>
</dbReference>
<proteinExistence type="inferred from homology"/>
<dbReference type="Pfam" id="PF01043">
    <property type="entry name" value="SecA_PP_bind"/>
    <property type="match status" value="1"/>
</dbReference>
<dbReference type="AlphaFoldDB" id="A0A7Y9IXA6"/>
<dbReference type="GO" id="GO:0017038">
    <property type="term" value="P:protein import"/>
    <property type="evidence" value="ECO:0007669"/>
    <property type="project" value="InterPro"/>
</dbReference>
<dbReference type="InterPro" id="IPR014018">
    <property type="entry name" value="SecA_motor_DEAD"/>
</dbReference>
<dbReference type="FunFam" id="3.40.50.300:FF:000334">
    <property type="entry name" value="Protein translocase subunit SecA"/>
    <property type="match status" value="1"/>
</dbReference>
<dbReference type="GO" id="GO:0006605">
    <property type="term" value="P:protein targeting"/>
    <property type="evidence" value="ECO:0007669"/>
    <property type="project" value="UniProtKB-UniRule"/>
</dbReference>
<comment type="catalytic activity">
    <reaction evidence="15">
        <text>ATP + H2O + cellular proteinSide 1 = ADP + phosphate + cellular proteinSide 2.</text>
        <dbReference type="EC" id="7.4.2.8"/>
    </reaction>
</comment>
<keyword evidence="3 15" id="KW-0813">Transport</keyword>
<dbReference type="CDD" id="cd18803">
    <property type="entry name" value="SF2_C_secA"/>
    <property type="match status" value="1"/>
</dbReference>
<dbReference type="Gene3D" id="3.90.1440.10">
    <property type="entry name" value="SecA, preprotein cross-linking domain"/>
    <property type="match status" value="1"/>
</dbReference>
<dbReference type="PROSITE" id="PS51192">
    <property type="entry name" value="HELICASE_ATP_BIND_1"/>
    <property type="match status" value="1"/>
</dbReference>
<dbReference type="SUPFAM" id="SSF81767">
    <property type="entry name" value="Pre-protein crosslinking domain of SecA"/>
    <property type="match status" value="1"/>
</dbReference>
<evidence type="ECO:0000256" key="14">
    <source>
        <dbReference type="ARBA" id="ARBA00023136"/>
    </source>
</evidence>
<keyword evidence="4 15" id="KW-1003">Cell membrane</keyword>
<keyword evidence="10 15" id="KW-0067">ATP-binding</keyword>
<evidence type="ECO:0000256" key="11">
    <source>
        <dbReference type="ARBA" id="ARBA00022927"/>
    </source>
</evidence>
<evidence type="ECO:0000256" key="6">
    <source>
        <dbReference type="ARBA" id="ARBA00022519"/>
    </source>
</evidence>
<dbReference type="InterPro" id="IPR004027">
    <property type="entry name" value="SEC_C_motif"/>
</dbReference>
<feature type="binding site" evidence="15">
    <location>
        <begin position="105"/>
        <end position="109"/>
    </location>
    <ligand>
        <name>ATP</name>
        <dbReference type="ChEBI" id="CHEBI:30616"/>
    </ligand>
</feature>
<dbReference type="NCBIfam" id="NF009538">
    <property type="entry name" value="PRK12904.1"/>
    <property type="match status" value="1"/>
</dbReference>
<dbReference type="RefSeq" id="WP_179588843.1">
    <property type="nucleotide sequence ID" value="NZ_JACBYR010000002.1"/>
</dbReference>
<feature type="domain" description="Helicase C-terminal" evidence="20">
    <location>
        <begin position="431"/>
        <end position="634"/>
    </location>
</feature>
<dbReference type="InterPro" id="IPR000185">
    <property type="entry name" value="SecA"/>
</dbReference>
<dbReference type="Gene3D" id="3.40.50.300">
    <property type="entry name" value="P-loop containing nucleotide triphosphate hydrolases"/>
    <property type="match status" value="2"/>
</dbReference>
<keyword evidence="17" id="KW-0175">Coiled coil</keyword>
<evidence type="ECO:0000256" key="12">
    <source>
        <dbReference type="ARBA" id="ARBA00022967"/>
    </source>
</evidence>
<dbReference type="HAMAP" id="MF_01382">
    <property type="entry name" value="SecA"/>
    <property type="match status" value="1"/>
</dbReference>